<dbReference type="SUPFAM" id="SSF69118">
    <property type="entry name" value="AhpD-like"/>
    <property type="match status" value="1"/>
</dbReference>
<dbReference type="PANTHER" id="PTHR28180:SF5">
    <property type="entry name" value="DNA POLYMERASE ALPHA SUBUNIT B"/>
    <property type="match status" value="1"/>
</dbReference>
<name>A0A6A5YLN7_9PLEO</name>
<sequence length="258" mass="29864">MIRLRHSVMSLHPHIPTTILPKLMVTRLSTELFQDIEHTFATTKLGIDRWYLLTIAALCGGTDPELADQLYLYIIDKPEFQQSTERQTLVRRLREALVKLISIVGVCKPIESIIAIMKVEKEEDRDYSFSRKDWQCDEANHERAMGWMQKLYAQNLGPTLDLFKAHQDFAWISTEITYGLYLSDRQTLDDLDTELIVLVGIMIQNLRLETHWHIRGTRRIGVSKEDVEVIVSCVHKIAGYMGVRLNKIPTVEEVEKDV</sequence>
<dbReference type="Proteomes" id="UP000799770">
    <property type="component" value="Unassembled WGS sequence"/>
</dbReference>
<accession>A0A6A5YLN7</accession>
<dbReference type="PANTHER" id="PTHR28180">
    <property type="entry name" value="CONSERVED MITOCHONDRIAL PROTEIN-RELATED"/>
    <property type="match status" value="1"/>
</dbReference>
<evidence type="ECO:0000313" key="2">
    <source>
        <dbReference type="Proteomes" id="UP000799770"/>
    </source>
</evidence>
<dbReference type="InterPro" id="IPR029032">
    <property type="entry name" value="AhpD-like"/>
</dbReference>
<dbReference type="Gene3D" id="1.20.1290.10">
    <property type="entry name" value="AhpD-like"/>
    <property type="match status" value="1"/>
</dbReference>
<protein>
    <recommendedName>
        <fullName evidence="3">AhpD-like protein</fullName>
    </recommendedName>
</protein>
<dbReference type="OrthoDB" id="5537330at2759"/>
<dbReference type="InterPro" id="IPR052999">
    <property type="entry name" value="PTS1_Protein"/>
</dbReference>
<reference evidence="1" key="1">
    <citation type="journal article" date="2020" name="Stud. Mycol.">
        <title>101 Dothideomycetes genomes: a test case for predicting lifestyles and emergence of pathogens.</title>
        <authorList>
            <person name="Haridas S."/>
            <person name="Albert R."/>
            <person name="Binder M."/>
            <person name="Bloem J."/>
            <person name="Labutti K."/>
            <person name="Salamov A."/>
            <person name="Andreopoulos B."/>
            <person name="Baker S."/>
            <person name="Barry K."/>
            <person name="Bills G."/>
            <person name="Bluhm B."/>
            <person name="Cannon C."/>
            <person name="Castanera R."/>
            <person name="Culley D."/>
            <person name="Daum C."/>
            <person name="Ezra D."/>
            <person name="Gonzalez J."/>
            <person name="Henrissat B."/>
            <person name="Kuo A."/>
            <person name="Liang C."/>
            <person name="Lipzen A."/>
            <person name="Lutzoni F."/>
            <person name="Magnuson J."/>
            <person name="Mondo S."/>
            <person name="Nolan M."/>
            <person name="Ohm R."/>
            <person name="Pangilinan J."/>
            <person name="Park H.-J."/>
            <person name="Ramirez L."/>
            <person name="Alfaro M."/>
            <person name="Sun H."/>
            <person name="Tritt A."/>
            <person name="Yoshinaga Y."/>
            <person name="Zwiers L.-H."/>
            <person name="Turgeon B."/>
            <person name="Goodwin S."/>
            <person name="Spatafora J."/>
            <person name="Crous P."/>
            <person name="Grigoriev I."/>
        </authorList>
    </citation>
    <scope>NUCLEOTIDE SEQUENCE</scope>
    <source>
        <strain evidence="1">CBS 627.86</strain>
    </source>
</reference>
<proteinExistence type="predicted"/>
<evidence type="ECO:0008006" key="3">
    <source>
        <dbReference type="Google" id="ProtNLM"/>
    </source>
</evidence>
<organism evidence="1 2">
    <name type="scientific">Lophiotrema nucula</name>
    <dbReference type="NCBI Taxonomy" id="690887"/>
    <lineage>
        <taxon>Eukaryota</taxon>
        <taxon>Fungi</taxon>
        <taxon>Dikarya</taxon>
        <taxon>Ascomycota</taxon>
        <taxon>Pezizomycotina</taxon>
        <taxon>Dothideomycetes</taxon>
        <taxon>Pleosporomycetidae</taxon>
        <taxon>Pleosporales</taxon>
        <taxon>Lophiotremataceae</taxon>
        <taxon>Lophiotrema</taxon>
    </lineage>
</organism>
<dbReference type="EMBL" id="ML977350">
    <property type="protein sequence ID" value="KAF2108005.1"/>
    <property type="molecule type" value="Genomic_DNA"/>
</dbReference>
<evidence type="ECO:0000313" key="1">
    <source>
        <dbReference type="EMBL" id="KAF2108005.1"/>
    </source>
</evidence>
<dbReference type="AlphaFoldDB" id="A0A6A5YLN7"/>
<keyword evidence="2" id="KW-1185">Reference proteome</keyword>
<gene>
    <name evidence="1" type="ORF">BDV96DRAFT_616548</name>
</gene>